<gene>
    <name evidence="3" type="ORF">Z518_11173</name>
</gene>
<evidence type="ECO:0000259" key="2">
    <source>
        <dbReference type="Pfam" id="PF13919"/>
    </source>
</evidence>
<dbReference type="AlphaFoldDB" id="A0A0D2IRS7"/>
<feature type="compositionally biased region" description="Basic residues" evidence="1">
    <location>
        <begin position="168"/>
        <end position="183"/>
    </location>
</feature>
<evidence type="ECO:0000313" key="4">
    <source>
        <dbReference type="Proteomes" id="UP000053617"/>
    </source>
</evidence>
<dbReference type="Pfam" id="PF13919">
    <property type="entry name" value="ASXH"/>
    <property type="match status" value="1"/>
</dbReference>
<dbReference type="OrthoDB" id="2289918at2759"/>
<organism evidence="3 4">
    <name type="scientific">Rhinocladiella mackenziei CBS 650.93</name>
    <dbReference type="NCBI Taxonomy" id="1442369"/>
    <lineage>
        <taxon>Eukaryota</taxon>
        <taxon>Fungi</taxon>
        <taxon>Dikarya</taxon>
        <taxon>Ascomycota</taxon>
        <taxon>Pezizomycotina</taxon>
        <taxon>Eurotiomycetes</taxon>
        <taxon>Chaetothyriomycetidae</taxon>
        <taxon>Chaetothyriales</taxon>
        <taxon>Herpotrichiellaceae</taxon>
        <taxon>Rhinocladiella</taxon>
    </lineage>
</organism>
<dbReference type="STRING" id="1442369.A0A0D2IRS7"/>
<dbReference type="InterPro" id="IPR028020">
    <property type="entry name" value="ASX_DEUBAD_dom"/>
</dbReference>
<dbReference type="Proteomes" id="UP000053617">
    <property type="component" value="Unassembled WGS sequence"/>
</dbReference>
<feature type="domain" description="ASX DEUBAD" evidence="2">
    <location>
        <begin position="9"/>
        <end position="137"/>
    </location>
</feature>
<accession>A0A0D2IRS7</accession>
<evidence type="ECO:0000313" key="3">
    <source>
        <dbReference type="EMBL" id="KIW99434.1"/>
    </source>
</evidence>
<dbReference type="GeneID" id="25299244"/>
<name>A0A0D2IRS7_9EURO</name>
<dbReference type="VEuPathDB" id="FungiDB:Z518_11173"/>
<proteinExistence type="predicted"/>
<dbReference type="HOGENOM" id="CLU_095385_0_0_1"/>
<dbReference type="EMBL" id="KN847486">
    <property type="protein sequence ID" value="KIW99434.1"/>
    <property type="molecule type" value="Genomic_DNA"/>
</dbReference>
<sequence>MSSSAKRPKRNTGPWSSLRILNSTSPILSKDLHGFLVTCISGWNDNYNEAEKRTIIDSLPPQYRKYELDGGGRLVCPISIDFLLEDAYVKAAIPKFKRDVSDGYYEKGWQNQARKALQERQDGKFDAYLQEHAEQVFAEQQARDDSSNPDQADVVSSDGEWPGMSANGRRKSLPRTQVRRPKTNRGALGVRDSPTDPG</sequence>
<dbReference type="RefSeq" id="XP_013266571.1">
    <property type="nucleotide sequence ID" value="XM_013411117.1"/>
</dbReference>
<protein>
    <submittedName>
        <fullName evidence="3">Rhinocladiella mackenziei CBS 650.93 unplaced genomic scaffold supercont1.12, whole genome shotgun sequence</fullName>
    </submittedName>
</protein>
<feature type="region of interest" description="Disordered" evidence="1">
    <location>
        <begin position="139"/>
        <end position="198"/>
    </location>
</feature>
<reference evidence="3 4" key="1">
    <citation type="submission" date="2015-01" db="EMBL/GenBank/DDBJ databases">
        <title>The Genome Sequence of Rhinocladiella mackenzie CBS 650.93.</title>
        <authorList>
            <consortium name="The Broad Institute Genomics Platform"/>
            <person name="Cuomo C."/>
            <person name="de Hoog S."/>
            <person name="Gorbushina A."/>
            <person name="Stielow B."/>
            <person name="Teixiera M."/>
            <person name="Abouelleil A."/>
            <person name="Chapman S.B."/>
            <person name="Priest M."/>
            <person name="Young S.K."/>
            <person name="Wortman J."/>
            <person name="Nusbaum C."/>
            <person name="Birren B."/>
        </authorList>
    </citation>
    <scope>NUCLEOTIDE SEQUENCE [LARGE SCALE GENOMIC DNA]</scope>
    <source>
        <strain evidence="3 4">CBS 650.93</strain>
    </source>
</reference>
<keyword evidence="4" id="KW-1185">Reference proteome</keyword>
<evidence type="ECO:0000256" key="1">
    <source>
        <dbReference type="SAM" id="MobiDB-lite"/>
    </source>
</evidence>